<accession>A0ABD2P3Z2</accession>
<keyword evidence="1" id="KW-1133">Transmembrane helix</keyword>
<dbReference type="Proteomes" id="UP001516400">
    <property type="component" value="Unassembled WGS sequence"/>
</dbReference>
<keyword evidence="1" id="KW-0472">Membrane</keyword>
<comment type="caution">
    <text evidence="2">The sequence shown here is derived from an EMBL/GenBank/DDBJ whole genome shotgun (WGS) entry which is preliminary data.</text>
</comment>
<proteinExistence type="predicted"/>
<protein>
    <submittedName>
        <fullName evidence="2">Uncharacterized protein</fullName>
    </submittedName>
</protein>
<keyword evidence="3" id="KW-1185">Reference proteome</keyword>
<dbReference type="AlphaFoldDB" id="A0ABD2P3Z2"/>
<reference evidence="2 3" key="1">
    <citation type="journal article" date="2021" name="BMC Biol.">
        <title>Horizontally acquired antibacterial genes associated with adaptive radiation of ladybird beetles.</title>
        <authorList>
            <person name="Li H.S."/>
            <person name="Tang X.F."/>
            <person name="Huang Y.H."/>
            <person name="Xu Z.Y."/>
            <person name="Chen M.L."/>
            <person name="Du X.Y."/>
            <person name="Qiu B.Y."/>
            <person name="Chen P.T."/>
            <person name="Zhang W."/>
            <person name="Slipinski A."/>
            <person name="Escalona H.E."/>
            <person name="Waterhouse R.M."/>
            <person name="Zwick A."/>
            <person name="Pang H."/>
        </authorList>
    </citation>
    <scope>NUCLEOTIDE SEQUENCE [LARGE SCALE GENOMIC DNA]</scope>
    <source>
        <strain evidence="2">SYSU2018</strain>
    </source>
</reference>
<evidence type="ECO:0000256" key="1">
    <source>
        <dbReference type="SAM" id="Phobius"/>
    </source>
</evidence>
<sequence>MLIYRSTVLDEKVHYFNFYFLVYVYKIYEKVFDIIIHLLSKENIFFIYGHIFDALKMISILVMNVSMSFILKWTLQFHTSQCIQIKLNTICTGYYQNRSPVFHPLLKI</sequence>
<keyword evidence="1" id="KW-0812">Transmembrane</keyword>
<feature type="transmembrane region" description="Helical" evidence="1">
    <location>
        <begin position="47"/>
        <end position="71"/>
    </location>
</feature>
<evidence type="ECO:0000313" key="3">
    <source>
        <dbReference type="Proteomes" id="UP001516400"/>
    </source>
</evidence>
<dbReference type="EMBL" id="JABFTP020000185">
    <property type="protein sequence ID" value="KAL3285682.1"/>
    <property type="molecule type" value="Genomic_DNA"/>
</dbReference>
<name>A0ABD2P3Z2_9CUCU</name>
<gene>
    <name evidence="2" type="ORF">HHI36_000214</name>
</gene>
<organism evidence="2 3">
    <name type="scientific">Cryptolaemus montrouzieri</name>
    <dbReference type="NCBI Taxonomy" id="559131"/>
    <lineage>
        <taxon>Eukaryota</taxon>
        <taxon>Metazoa</taxon>
        <taxon>Ecdysozoa</taxon>
        <taxon>Arthropoda</taxon>
        <taxon>Hexapoda</taxon>
        <taxon>Insecta</taxon>
        <taxon>Pterygota</taxon>
        <taxon>Neoptera</taxon>
        <taxon>Endopterygota</taxon>
        <taxon>Coleoptera</taxon>
        <taxon>Polyphaga</taxon>
        <taxon>Cucujiformia</taxon>
        <taxon>Coccinelloidea</taxon>
        <taxon>Coccinellidae</taxon>
        <taxon>Scymninae</taxon>
        <taxon>Scymnini</taxon>
        <taxon>Cryptolaemus</taxon>
    </lineage>
</organism>
<evidence type="ECO:0000313" key="2">
    <source>
        <dbReference type="EMBL" id="KAL3285682.1"/>
    </source>
</evidence>